<name>A0A3S3PX79_9SPHI</name>
<dbReference type="GO" id="GO:0008237">
    <property type="term" value="F:metallopeptidase activity"/>
    <property type="evidence" value="ECO:0007669"/>
    <property type="project" value="InterPro"/>
</dbReference>
<dbReference type="SUPFAM" id="SSF55486">
    <property type="entry name" value="Metalloproteases ('zincins'), catalytic domain"/>
    <property type="match status" value="1"/>
</dbReference>
<keyword evidence="3" id="KW-1185">Reference proteome</keyword>
<proteinExistence type="predicted"/>
<evidence type="ECO:0000313" key="2">
    <source>
        <dbReference type="EMBL" id="RWU03621.1"/>
    </source>
</evidence>
<dbReference type="RefSeq" id="WP_162926689.1">
    <property type="nucleotide sequence ID" value="NZ_QMHN01000009.1"/>
</dbReference>
<dbReference type="GO" id="GO:0008270">
    <property type="term" value="F:zinc ion binding"/>
    <property type="evidence" value="ECO:0007669"/>
    <property type="project" value="InterPro"/>
</dbReference>
<dbReference type="AlphaFoldDB" id="A0A3S3PX79"/>
<reference evidence="2 3" key="1">
    <citation type="submission" date="2018-06" db="EMBL/GenBank/DDBJ databases">
        <title>Pedobacter endophyticus sp. nov., an endophytic bacterium isolated from a leaf of Triticum aestivum.</title>
        <authorList>
            <person name="Zhang L."/>
        </authorList>
    </citation>
    <scope>NUCLEOTIDE SEQUENCE [LARGE SCALE GENOMIC DNA]</scope>
    <source>
        <strain evidence="2 3">CM134L-2</strain>
    </source>
</reference>
<evidence type="ECO:0000313" key="3">
    <source>
        <dbReference type="Proteomes" id="UP000284120"/>
    </source>
</evidence>
<protein>
    <submittedName>
        <fullName evidence="2">M1 family peptidase</fullName>
    </submittedName>
</protein>
<evidence type="ECO:0000259" key="1">
    <source>
        <dbReference type="Pfam" id="PF01433"/>
    </source>
</evidence>
<gene>
    <name evidence="2" type="ORF">DPV69_20315</name>
</gene>
<dbReference type="Gene3D" id="1.10.390.10">
    <property type="entry name" value="Neutral Protease Domain 2"/>
    <property type="match status" value="1"/>
</dbReference>
<dbReference type="Pfam" id="PF01433">
    <property type="entry name" value="Peptidase_M1"/>
    <property type="match status" value="1"/>
</dbReference>
<feature type="domain" description="Peptidase M1 membrane alanine aminopeptidase" evidence="1">
    <location>
        <begin position="89"/>
        <end position="271"/>
    </location>
</feature>
<dbReference type="Proteomes" id="UP000284120">
    <property type="component" value="Unassembled WGS sequence"/>
</dbReference>
<dbReference type="InterPro" id="IPR027268">
    <property type="entry name" value="Peptidase_M4/M1_CTD_sf"/>
</dbReference>
<dbReference type="EMBL" id="SAYW01000009">
    <property type="protein sequence ID" value="RWU03621.1"/>
    <property type="molecule type" value="Genomic_DNA"/>
</dbReference>
<accession>A0A3S3PX79</accession>
<sequence length="372" mass="42644">IRSEAEVTDPKSRPAKDKLTWKFKMTNTRDAAWASSKAFVLDAARINLPSGKKSLAVSAHPVESNGADGYGRGVEYVKASIEHYSKMWYEYPYPMAVNVAANIAGMEYPGIVFCGWKAKKGDAWEVIDHEFGHNWFPMIVGSNERKFGWMDEGFNTFINDLSSTEFNNGEYKPQPVNMHGIGVGVIGNPYFENIMVMPDGMAENNIGFNLYLKPSWALHILRDQILGKERFDYAFRQYIHNWAYKHPMPSDFFRTMENAAGEDLSWFWRSWFLNNWKMDQGIAEVRQVNSSSFRGYTIKVDNLEKMPMPIILGIKTKSGKTDIVKVPVDVWMRNTSWIVRYPTTEELVEVVLDPQQVLPDSNFENNKWTAGN</sequence>
<comment type="caution">
    <text evidence="2">The sequence shown here is derived from an EMBL/GenBank/DDBJ whole genome shotgun (WGS) entry which is preliminary data.</text>
</comment>
<dbReference type="InterPro" id="IPR014782">
    <property type="entry name" value="Peptidase_M1_dom"/>
</dbReference>
<feature type="non-terminal residue" evidence="2">
    <location>
        <position position="1"/>
    </location>
</feature>
<organism evidence="2 3">
    <name type="scientific">Pedobacter chitinilyticus</name>
    <dbReference type="NCBI Taxonomy" id="2233776"/>
    <lineage>
        <taxon>Bacteria</taxon>
        <taxon>Pseudomonadati</taxon>
        <taxon>Bacteroidota</taxon>
        <taxon>Sphingobacteriia</taxon>
        <taxon>Sphingobacteriales</taxon>
        <taxon>Sphingobacteriaceae</taxon>
        <taxon>Pedobacter</taxon>
    </lineage>
</organism>